<dbReference type="Proteomes" id="UP001320898">
    <property type="component" value="Unassembled WGS sequence"/>
</dbReference>
<comment type="caution">
    <text evidence="2">The sequence shown here is derived from an EMBL/GenBank/DDBJ whole genome shotgun (WGS) entry which is preliminary data.</text>
</comment>
<organism evidence="2 3">
    <name type="scientific">Microbaculum marinisediminis</name>
    <dbReference type="NCBI Taxonomy" id="2931392"/>
    <lineage>
        <taxon>Bacteria</taxon>
        <taxon>Pseudomonadati</taxon>
        <taxon>Pseudomonadota</taxon>
        <taxon>Alphaproteobacteria</taxon>
        <taxon>Hyphomicrobiales</taxon>
        <taxon>Tepidamorphaceae</taxon>
        <taxon>Microbaculum</taxon>
    </lineage>
</organism>
<keyword evidence="3" id="KW-1185">Reference proteome</keyword>
<dbReference type="RefSeq" id="WP_261614021.1">
    <property type="nucleotide sequence ID" value="NZ_JALIDZ010000001.1"/>
</dbReference>
<dbReference type="AlphaFoldDB" id="A0AAW5QVQ1"/>
<proteinExistence type="predicted"/>
<feature type="region of interest" description="Disordered" evidence="1">
    <location>
        <begin position="82"/>
        <end position="110"/>
    </location>
</feature>
<evidence type="ECO:0000313" key="3">
    <source>
        <dbReference type="Proteomes" id="UP001320898"/>
    </source>
</evidence>
<evidence type="ECO:0000313" key="2">
    <source>
        <dbReference type="EMBL" id="MCT8970453.1"/>
    </source>
</evidence>
<dbReference type="Pfam" id="PF18856">
    <property type="entry name" value="baeRF_family12"/>
    <property type="match status" value="1"/>
</dbReference>
<protein>
    <submittedName>
        <fullName evidence="2">Host attachment protein</fullName>
    </submittedName>
</protein>
<sequence length="184" mass="20122">MTPFVHAVDHDQGSGALSHARCRRAGAENSGGVSMVRKLVTWILVADGAHARIFVNDGVGKGVSEIGDRAFLGDRLRDRDIQADKPGRAFDSHGQGRHAMEPRTDPQQHQEREFLRGVVEWVAAKPQEEQFDRLVLIAAPQALGDLRDLLPKGLSAKVTAEIPRNLVRSSEKDVESHLADVLAV</sequence>
<feature type="compositionally biased region" description="Basic and acidic residues" evidence="1">
    <location>
        <begin position="98"/>
        <end position="110"/>
    </location>
</feature>
<name>A0AAW5QVQ1_9HYPH</name>
<accession>A0AAW5QVQ1</accession>
<reference evidence="2 3" key="1">
    <citation type="submission" date="2022-04" db="EMBL/GenBank/DDBJ databases">
        <authorList>
            <person name="Ye Y.-Q."/>
            <person name="Du Z.-J."/>
        </authorList>
    </citation>
    <scope>NUCLEOTIDE SEQUENCE [LARGE SCALE GENOMIC DNA]</scope>
    <source>
        <strain evidence="2 3">A6E488</strain>
    </source>
</reference>
<dbReference type="EMBL" id="JALIDZ010000001">
    <property type="protein sequence ID" value="MCT8970453.1"/>
    <property type="molecule type" value="Genomic_DNA"/>
</dbReference>
<gene>
    <name evidence="2" type="ORF">MUB46_01130</name>
</gene>
<feature type="compositionally biased region" description="Basic and acidic residues" evidence="1">
    <location>
        <begin position="82"/>
        <end position="91"/>
    </location>
</feature>
<evidence type="ECO:0000256" key="1">
    <source>
        <dbReference type="SAM" id="MobiDB-lite"/>
    </source>
</evidence>
<dbReference type="InterPro" id="IPR041374">
    <property type="entry name" value="BaeRF_family12"/>
</dbReference>